<dbReference type="EMBL" id="JWZX01003346">
    <property type="protein sequence ID" value="KOO21634.1"/>
    <property type="molecule type" value="Genomic_DNA"/>
</dbReference>
<evidence type="ECO:0000313" key="2">
    <source>
        <dbReference type="EMBL" id="KOO21634.1"/>
    </source>
</evidence>
<reference evidence="3" key="1">
    <citation type="journal article" date="2015" name="PLoS Genet.">
        <title>Genome Sequence and Transcriptome Analyses of Chrysochromulina tobin: Metabolic Tools for Enhanced Algal Fitness in the Prominent Order Prymnesiales (Haptophyceae).</title>
        <authorList>
            <person name="Hovde B.T."/>
            <person name="Deodato C.R."/>
            <person name="Hunsperger H.M."/>
            <person name="Ryken S.A."/>
            <person name="Yost W."/>
            <person name="Jha R.K."/>
            <person name="Patterson J."/>
            <person name="Monnat R.J. Jr."/>
            <person name="Barlow S.B."/>
            <person name="Starkenburg S.R."/>
            <person name="Cattolico R.A."/>
        </authorList>
    </citation>
    <scope>NUCLEOTIDE SEQUENCE</scope>
    <source>
        <strain evidence="3">CCMP291</strain>
    </source>
</reference>
<gene>
    <name evidence="2" type="ORF">Ctob_000955</name>
</gene>
<feature type="region of interest" description="Disordered" evidence="1">
    <location>
        <begin position="106"/>
        <end position="149"/>
    </location>
</feature>
<protein>
    <submittedName>
        <fullName evidence="2">Uncharacterized protein</fullName>
    </submittedName>
</protein>
<name>A0A0M0J4R9_9EUKA</name>
<dbReference type="AlphaFoldDB" id="A0A0M0J4R9"/>
<feature type="region of interest" description="Disordered" evidence="1">
    <location>
        <begin position="1"/>
        <end position="29"/>
    </location>
</feature>
<feature type="compositionally biased region" description="Basic and acidic residues" evidence="1">
    <location>
        <begin position="106"/>
        <end position="115"/>
    </location>
</feature>
<comment type="caution">
    <text evidence="2">The sequence shown here is derived from an EMBL/GenBank/DDBJ whole genome shotgun (WGS) entry which is preliminary data.</text>
</comment>
<dbReference type="Proteomes" id="UP000037460">
    <property type="component" value="Unassembled WGS sequence"/>
</dbReference>
<feature type="region of interest" description="Disordered" evidence="1">
    <location>
        <begin position="208"/>
        <end position="237"/>
    </location>
</feature>
<feature type="compositionally biased region" description="Basic and acidic residues" evidence="1">
    <location>
        <begin position="208"/>
        <end position="228"/>
    </location>
</feature>
<feature type="compositionally biased region" description="Low complexity" evidence="1">
    <location>
        <begin position="121"/>
        <end position="132"/>
    </location>
</feature>
<proteinExistence type="predicted"/>
<organism evidence="2 3">
    <name type="scientific">Chrysochromulina tobinii</name>
    <dbReference type="NCBI Taxonomy" id="1460289"/>
    <lineage>
        <taxon>Eukaryota</taxon>
        <taxon>Haptista</taxon>
        <taxon>Haptophyta</taxon>
        <taxon>Prymnesiophyceae</taxon>
        <taxon>Prymnesiales</taxon>
        <taxon>Chrysochromulinaceae</taxon>
        <taxon>Chrysochromulina</taxon>
    </lineage>
</organism>
<evidence type="ECO:0000313" key="3">
    <source>
        <dbReference type="Proteomes" id="UP000037460"/>
    </source>
</evidence>
<feature type="compositionally biased region" description="Low complexity" evidence="1">
    <location>
        <begin position="11"/>
        <end position="29"/>
    </location>
</feature>
<evidence type="ECO:0000256" key="1">
    <source>
        <dbReference type="SAM" id="MobiDB-lite"/>
    </source>
</evidence>
<keyword evidence="3" id="KW-1185">Reference proteome</keyword>
<sequence>MPFWISKERPGSASSSRSSSFSKANPSPREVVIDWKSARGDPNKPMNISVKDLAKRLSSDSDIAGEGGGPEAEADMAFLVRSSGSATPTETSESLSYAERARVAVERRKYDEIRRKNGLASGPTSSTTTSRTGSRHGSRTNSFSKSGATVVEDGESIGAAAARVAQQHAESIALAYARLVAQRDRADDEDDAHTTALAAEVHADADARVAAHTGEHAADERKAADGRFADLPGRFGS</sequence>
<feature type="compositionally biased region" description="Basic and acidic residues" evidence="1">
    <location>
        <begin position="1"/>
        <end position="10"/>
    </location>
</feature>
<accession>A0A0M0J4R9</accession>